<dbReference type="InterPro" id="IPR036890">
    <property type="entry name" value="HATPase_C_sf"/>
</dbReference>
<feature type="domain" description="PAS" evidence="9">
    <location>
        <begin position="15"/>
        <end position="65"/>
    </location>
</feature>
<keyword evidence="6 11" id="KW-0418">Kinase</keyword>
<evidence type="ECO:0000256" key="2">
    <source>
        <dbReference type="ARBA" id="ARBA00004370"/>
    </source>
</evidence>
<dbReference type="PANTHER" id="PTHR43547">
    <property type="entry name" value="TWO-COMPONENT HISTIDINE KINASE"/>
    <property type="match status" value="1"/>
</dbReference>
<dbReference type="SMART" id="SM00388">
    <property type="entry name" value="HisKA"/>
    <property type="match status" value="1"/>
</dbReference>
<keyword evidence="4" id="KW-0597">Phosphoprotein</keyword>
<dbReference type="OrthoDB" id="9813394at2"/>
<dbReference type="PROSITE" id="PS50113">
    <property type="entry name" value="PAC"/>
    <property type="match status" value="1"/>
</dbReference>
<dbReference type="Pfam" id="PF00512">
    <property type="entry name" value="HisKA"/>
    <property type="match status" value="1"/>
</dbReference>
<evidence type="ECO:0000259" key="10">
    <source>
        <dbReference type="PROSITE" id="PS50113"/>
    </source>
</evidence>
<dbReference type="InterPro" id="IPR003661">
    <property type="entry name" value="HisK_dim/P_dom"/>
</dbReference>
<proteinExistence type="predicted"/>
<comment type="subcellular location">
    <subcellularLocation>
        <location evidence="2">Membrane</location>
    </subcellularLocation>
</comment>
<dbReference type="EMBL" id="CEKZ01000003">
    <property type="protein sequence ID" value="CEQ04220.1"/>
    <property type="molecule type" value="Genomic_DNA"/>
</dbReference>
<dbReference type="CDD" id="cd00075">
    <property type="entry name" value="HATPase"/>
    <property type="match status" value="1"/>
</dbReference>
<gene>
    <name evidence="11" type="primary">yycG_5</name>
    <name evidence="11" type="ORF">R28058_19531</name>
</gene>
<protein>
    <recommendedName>
        <fullName evidence="3">histidine kinase</fullName>
        <ecNumber evidence="3">2.7.13.3</ecNumber>
    </recommendedName>
</protein>
<dbReference type="RefSeq" id="WP_055342228.1">
    <property type="nucleotide sequence ID" value="NZ_CEKZ01000003.1"/>
</dbReference>
<dbReference type="PRINTS" id="PR00344">
    <property type="entry name" value="BCTRLSENSOR"/>
</dbReference>
<dbReference type="SUPFAM" id="SSF55785">
    <property type="entry name" value="PYP-like sensor domain (PAS domain)"/>
    <property type="match status" value="1"/>
</dbReference>
<dbReference type="EC" id="2.7.13.3" evidence="3"/>
<dbReference type="Gene3D" id="1.10.287.130">
    <property type="match status" value="1"/>
</dbReference>
<dbReference type="SUPFAM" id="SSF55874">
    <property type="entry name" value="ATPase domain of HSP90 chaperone/DNA topoisomerase II/histidine kinase"/>
    <property type="match status" value="1"/>
</dbReference>
<dbReference type="InterPro" id="IPR004358">
    <property type="entry name" value="Sig_transdc_His_kin-like_C"/>
</dbReference>
<accession>A0A0C7R5V2</accession>
<evidence type="ECO:0000313" key="11">
    <source>
        <dbReference type="EMBL" id="CEQ04220.1"/>
    </source>
</evidence>
<dbReference type="NCBIfam" id="TIGR00229">
    <property type="entry name" value="sensory_box"/>
    <property type="match status" value="1"/>
</dbReference>
<dbReference type="AlphaFoldDB" id="A0A0C7R5V2"/>
<keyword evidence="5 11" id="KW-0808">Transferase</keyword>
<evidence type="ECO:0000256" key="4">
    <source>
        <dbReference type="ARBA" id="ARBA00022553"/>
    </source>
</evidence>
<dbReference type="InterPro" id="IPR003594">
    <property type="entry name" value="HATPase_dom"/>
</dbReference>
<dbReference type="CDD" id="cd00130">
    <property type="entry name" value="PAS"/>
    <property type="match status" value="1"/>
</dbReference>
<dbReference type="GO" id="GO:0016020">
    <property type="term" value="C:membrane"/>
    <property type="evidence" value="ECO:0007669"/>
    <property type="project" value="UniProtKB-SubCell"/>
</dbReference>
<evidence type="ECO:0000256" key="7">
    <source>
        <dbReference type="ARBA" id="ARBA00023012"/>
    </source>
</evidence>
<organism evidence="11 12">
    <name type="scientific">Paraclostridium sordellii</name>
    <name type="common">Clostridium sordellii</name>
    <dbReference type="NCBI Taxonomy" id="1505"/>
    <lineage>
        <taxon>Bacteria</taxon>
        <taxon>Bacillati</taxon>
        <taxon>Bacillota</taxon>
        <taxon>Clostridia</taxon>
        <taxon>Peptostreptococcales</taxon>
        <taxon>Peptostreptococcaceae</taxon>
        <taxon>Paraclostridium</taxon>
    </lineage>
</organism>
<dbReference type="Gene3D" id="3.30.450.20">
    <property type="entry name" value="PAS domain"/>
    <property type="match status" value="1"/>
</dbReference>
<feature type="domain" description="Histidine kinase" evidence="8">
    <location>
        <begin position="143"/>
        <end position="365"/>
    </location>
</feature>
<dbReference type="InterPro" id="IPR000700">
    <property type="entry name" value="PAS-assoc_C"/>
</dbReference>
<dbReference type="FunFam" id="3.30.565.10:FF:000006">
    <property type="entry name" value="Sensor histidine kinase WalK"/>
    <property type="match status" value="1"/>
</dbReference>
<evidence type="ECO:0000259" key="9">
    <source>
        <dbReference type="PROSITE" id="PS50112"/>
    </source>
</evidence>
<sequence length="392" mass="44940">MNSNLEEMIKKDEYLVETETLNAVFYKDLHGRYIYCNREFCKCLGLVPNQIIGKNDKEIYELIKPFNILEIKDNEVIKCKKKLAYQRDICLDNNKIINLEITKTPMVDSQNKVCGIVGVVREIDRKKNVDEEIEKLRTDFFSNLSHELGTPINTIMSSLQLLSYNIDSMENVDIEKIKYINDIIRKNGLRLLKLTNNLVYVTKLDANEVTCNLTKNDIVGFIERICMKACEFCKSKGIVLVFDTNEEEYIGKFDSNIVEKILLNLISNAIKYNKKNGRIEILLVCEYQSIIIKVKDYGVGIPNRDTKRIFDKLSYVDDRLVKLNEGSGLGLYITSTLVKIYGGSISVDSSLGEGSEFTVKLPFEKINESNNLDFSQICSGFDPMSIEFSDIY</sequence>
<dbReference type="Pfam" id="PF13426">
    <property type="entry name" value="PAS_9"/>
    <property type="match status" value="1"/>
</dbReference>
<dbReference type="PANTHER" id="PTHR43547:SF2">
    <property type="entry name" value="HYBRID SIGNAL TRANSDUCTION HISTIDINE KINASE C"/>
    <property type="match status" value="1"/>
</dbReference>
<dbReference type="InterPro" id="IPR005467">
    <property type="entry name" value="His_kinase_dom"/>
</dbReference>
<dbReference type="Gene3D" id="3.30.565.10">
    <property type="entry name" value="Histidine kinase-like ATPase, C-terminal domain"/>
    <property type="match status" value="1"/>
</dbReference>
<dbReference type="CDD" id="cd00082">
    <property type="entry name" value="HisKA"/>
    <property type="match status" value="1"/>
</dbReference>
<dbReference type="InterPro" id="IPR036097">
    <property type="entry name" value="HisK_dim/P_sf"/>
</dbReference>
<dbReference type="Proteomes" id="UP000049127">
    <property type="component" value="Unassembled WGS sequence"/>
</dbReference>
<evidence type="ECO:0000259" key="8">
    <source>
        <dbReference type="PROSITE" id="PS50109"/>
    </source>
</evidence>
<evidence type="ECO:0000256" key="3">
    <source>
        <dbReference type="ARBA" id="ARBA00012438"/>
    </source>
</evidence>
<evidence type="ECO:0000256" key="5">
    <source>
        <dbReference type="ARBA" id="ARBA00022679"/>
    </source>
</evidence>
<name>A0A0C7R5V2_PARSO</name>
<dbReference type="Pfam" id="PF02518">
    <property type="entry name" value="HATPase_c"/>
    <property type="match status" value="1"/>
</dbReference>
<dbReference type="SUPFAM" id="SSF47384">
    <property type="entry name" value="Homodimeric domain of signal transducing histidine kinase"/>
    <property type="match status" value="1"/>
</dbReference>
<evidence type="ECO:0000313" key="12">
    <source>
        <dbReference type="Proteomes" id="UP000049127"/>
    </source>
</evidence>
<dbReference type="PROSITE" id="PS50109">
    <property type="entry name" value="HIS_KIN"/>
    <property type="match status" value="1"/>
</dbReference>
<comment type="catalytic activity">
    <reaction evidence="1">
        <text>ATP + protein L-histidine = ADP + protein N-phospho-L-histidine.</text>
        <dbReference type="EC" id="2.7.13.3"/>
    </reaction>
</comment>
<feature type="domain" description="PAC" evidence="10">
    <location>
        <begin position="83"/>
        <end position="135"/>
    </location>
</feature>
<dbReference type="PROSITE" id="PS50112">
    <property type="entry name" value="PAS"/>
    <property type="match status" value="1"/>
</dbReference>
<evidence type="ECO:0000256" key="1">
    <source>
        <dbReference type="ARBA" id="ARBA00000085"/>
    </source>
</evidence>
<keyword evidence="7" id="KW-0902">Two-component regulatory system</keyword>
<dbReference type="SMART" id="SM00387">
    <property type="entry name" value="HATPase_c"/>
    <property type="match status" value="1"/>
</dbReference>
<dbReference type="InterPro" id="IPR000014">
    <property type="entry name" value="PAS"/>
</dbReference>
<evidence type="ECO:0000256" key="6">
    <source>
        <dbReference type="ARBA" id="ARBA00022777"/>
    </source>
</evidence>
<dbReference type="GO" id="GO:0000155">
    <property type="term" value="F:phosphorelay sensor kinase activity"/>
    <property type="evidence" value="ECO:0007669"/>
    <property type="project" value="InterPro"/>
</dbReference>
<reference evidence="11 12" key="1">
    <citation type="submission" date="2015-01" db="EMBL/GenBank/DDBJ databases">
        <authorList>
            <person name="Aslett A.Martin."/>
            <person name="De Silva Nishadi"/>
        </authorList>
    </citation>
    <scope>NUCLEOTIDE SEQUENCE [LARGE SCALE GENOMIC DNA]</scope>
    <source>
        <strain evidence="11 12">R28058</strain>
    </source>
</reference>
<dbReference type="InterPro" id="IPR035965">
    <property type="entry name" value="PAS-like_dom_sf"/>
</dbReference>